<keyword evidence="2" id="KW-1185">Reference proteome</keyword>
<proteinExistence type="predicted"/>
<dbReference type="EMBL" id="JH651379">
    <property type="protein sequence ID" value="EIJ38108.1"/>
    <property type="molecule type" value="Genomic_DNA"/>
</dbReference>
<evidence type="ECO:0000313" key="1">
    <source>
        <dbReference type="EMBL" id="EIJ38108.1"/>
    </source>
</evidence>
<sequence length="243" mass="28891">MHIHLNLKFESFINEKEFIRLQDSFIAKDEVNPTRSFSNKVEDDIIIKLNPVHPDMRELYSLKETLKFNITRLSENYVNKYKEDIEKNKLFSPEQKLAYAKHQLEKLNTWYYSIREVTFLSKAIQTSLLNELENTHEYLSNSFILPSIDESSKIKFNMNKTDLIVLFQLLRKHKIIEDYSDAELGRLIETNYLFLDNRSNYKALKNTRKFLNDIKKGNKTAAKSEERLKDLLTNKIDYDVTSY</sequence>
<evidence type="ECO:0000313" key="2">
    <source>
        <dbReference type="Proteomes" id="UP000004690"/>
    </source>
</evidence>
<dbReference type="Proteomes" id="UP000004690">
    <property type="component" value="Unassembled WGS sequence"/>
</dbReference>
<reference evidence="1 2" key="1">
    <citation type="submission" date="2012-02" db="EMBL/GenBank/DDBJ databases">
        <title>Improved High-Quality Draft genome of Joostella marina DSM 19592.</title>
        <authorList>
            <consortium name="US DOE Joint Genome Institute (JGI-PGF)"/>
            <person name="Lucas S."/>
            <person name="Copeland A."/>
            <person name="Lapidus A."/>
            <person name="Bruce D."/>
            <person name="Goodwin L."/>
            <person name="Pitluck S."/>
            <person name="Peters L."/>
            <person name="Chertkov O."/>
            <person name="Ovchinnikova G."/>
            <person name="Kyrpides N."/>
            <person name="Mavromatis K."/>
            <person name="Detter J.C."/>
            <person name="Han C."/>
            <person name="Land M."/>
            <person name="Hauser L."/>
            <person name="Markowitz V."/>
            <person name="Cheng J.-F."/>
            <person name="Hugenholtz P."/>
            <person name="Woyke T."/>
            <person name="Wu D."/>
            <person name="Tindall B."/>
            <person name="Brambilla E."/>
            <person name="Klenk H.-P."/>
            <person name="Eisen J.A."/>
        </authorList>
    </citation>
    <scope>NUCLEOTIDE SEQUENCE [LARGE SCALE GENOMIC DNA]</scope>
    <source>
        <strain evidence="1 2">DSM 19592</strain>
    </source>
</reference>
<dbReference type="STRING" id="926559.JoomaDRAFT_1088"/>
<dbReference type="HOGENOM" id="CLU_1141377_0_0_10"/>
<dbReference type="eggNOG" id="ENOG502ZXY7">
    <property type="taxonomic scope" value="Bacteria"/>
</dbReference>
<name>I3C3B5_9FLAO</name>
<accession>I3C3B5</accession>
<organism evidence="1 2">
    <name type="scientific">Galbibacter orientalis DSM 19592</name>
    <dbReference type="NCBI Taxonomy" id="926559"/>
    <lineage>
        <taxon>Bacteria</taxon>
        <taxon>Pseudomonadati</taxon>
        <taxon>Bacteroidota</taxon>
        <taxon>Flavobacteriia</taxon>
        <taxon>Flavobacteriales</taxon>
        <taxon>Flavobacteriaceae</taxon>
        <taxon>Galbibacter</taxon>
    </lineage>
</organism>
<protein>
    <submittedName>
        <fullName evidence="1">Uncharacterized protein</fullName>
    </submittedName>
</protein>
<dbReference type="AlphaFoldDB" id="I3C3B5"/>
<dbReference type="OrthoDB" id="1447897at2"/>
<dbReference type="RefSeq" id="WP_008611226.1">
    <property type="nucleotide sequence ID" value="NZ_JH651379.1"/>
</dbReference>
<gene>
    <name evidence="1" type="ORF">JoomaDRAFT_1088</name>
</gene>